<keyword evidence="2" id="KW-1185">Reference proteome</keyword>
<gene>
    <name evidence="1" type="ORF">OU798_02420</name>
</gene>
<accession>A0A9X3F3H2</accession>
<dbReference type="Pfam" id="PF09855">
    <property type="entry name" value="Zn_ribbon_13"/>
    <property type="match status" value="1"/>
</dbReference>
<organism evidence="1 2">
    <name type="scientific">Draconibacterium aestuarii</name>
    <dbReference type="NCBI Taxonomy" id="2998507"/>
    <lineage>
        <taxon>Bacteria</taxon>
        <taxon>Pseudomonadati</taxon>
        <taxon>Bacteroidota</taxon>
        <taxon>Bacteroidia</taxon>
        <taxon>Marinilabiliales</taxon>
        <taxon>Prolixibacteraceae</taxon>
        <taxon>Draconibacterium</taxon>
    </lineage>
</organism>
<dbReference type="EMBL" id="JAPOHD010000005">
    <property type="protein sequence ID" value="MCY1719177.1"/>
    <property type="molecule type" value="Genomic_DNA"/>
</dbReference>
<dbReference type="InterPro" id="IPR018652">
    <property type="entry name" value="DUF2082_NA-bd_Znr"/>
</dbReference>
<name>A0A9X3F3H2_9BACT</name>
<dbReference type="Proteomes" id="UP001145087">
    <property type="component" value="Unassembled WGS sequence"/>
</dbReference>
<evidence type="ECO:0000313" key="1">
    <source>
        <dbReference type="EMBL" id="MCY1719177.1"/>
    </source>
</evidence>
<evidence type="ECO:0000313" key="2">
    <source>
        <dbReference type="Proteomes" id="UP001145087"/>
    </source>
</evidence>
<comment type="caution">
    <text evidence="1">The sequence shown here is derived from an EMBL/GenBank/DDBJ whole genome shotgun (WGS) entry which is preliminary data.</text>
</comment>
<proteinExistence type="predicted"/>
<protein>
    <submittedName>
        <fullName evidence="1">Zinc ribbon domain-containing protein</fullName>
    </submittedName>
</protein>
<reference evidence="1" key="1">
    <citation type="submission" date="2022-11" db="EMBL/GenBank/DDBJ databases">
        <title>Marilongibacter aestuarii gen. nov., sp. nov., isolated from tidal flat sediment.</title>
        <authorList>
            <person name="Jiayan W."/>
        </authorList>
    </citation>
    <scope>NUCLEOTIDE SEQUENCE</scope>
    <source>
        <strain evidence="1">Z1-6</strain>
    </source>
</reference>
<dbReference type="RefSeq" id="WP_425531637.1">
    <property type="nucleotide sequence ID" value="NZ_JAPOHD010000005.1"/>
</dbReference>
<sequence length="69" mass="7890">MQKHFSCAKCNSWEYETDEIRTTGSGFTRFFDIQNRKFTVVSCKRCGYSELYKAGRGSTAGSILDFLTN</sequence>
<dbReference type="AlphaFoldDB" id="A0A9X3F3H2"/>